<comment type="caution">
    <text evidence="1">The sequence shown here is derived from an EMBL/GenBank/DDBJ whole genome shotgun (WGS) entry which is preliminary data.</text>
</comment>
<name>A0A444WVA7_ARAHY</name>
<sequence>MRDAESSLVALRFLPFFPSIISFAFDTVDMLLRHTPPFSAAAATAAEEIRNPTRIRFILQLLLRLHHRPYSPKLLNWVWI</sequence>
<protein>
    <submittedName>
        <fullName evidence="1">Uncharacterized protein</fullName>
    </submittedName>
</protein>
<evidence type="ECO:0000313" key="1">
    <source>
        <dbReference type="EMBL" id="RYQ81312.1"/>
    </source>
</evidence>
<accession>A0A444WVA7</accession>
<dbReference type="EMBL" id="SDMP01000021">
    <property type="protein sequence ID" value="RYQ81312.1"/>
    <property type="molecule type" value="Genomic_DNA"/>
</dbReference>
<gene>
    <name evidence="1" type="ORF">Ahy_Scaffold1g107277</name>
</gene>
<keyword evidence="2" id="KW-1185">Reference proteome</keyword>
<organism evidence="1 2">
    <name type="scientific">Arachis hypogaea</name>
    <name type="common">Peanut</name>
    <dbReference type="NCBI Taxonomy" id="3818"/>
    <lineage>
        <taxon>Eukaryota</taxon>
        <taxon>Viridiplantae</taxon>
        <taxon>Streptophyta</taxon>
        <taxon>Embryophyta</taxon>
        <taxon>Tracheophyta</taxon>
        <taxon>Spermatophyta</taxon>
        <taxon>Magnoliopsida</taxon>
        <taxon>eudicotyledons</taxon>
        <taxon>Gunneridae</taxon>
        <taxon>Pentapetalae</taxon>
        <taxon>rosids</taxon>
        <taxon>fabids</taxon>
        <taxon>Fabales</taxon>
        <taxon>Fabaceae</taxon>
        <taxon>Papilionoideae</taxon>
        <taxon>50 kb inversion clade</taxon>
        <taxon>dalbergioids sensu lato</taxon>
        <taxon>Dalbergieae</taxon>
        <taxon>Pterocarpus clade</taxon>
        <taxon>Arachis</taxon>
    </lineage>
</organism>
<proteinExistence type="predicted"/>
<dbReference type="AlphaFoldDB" id="A0A444WVA7"/>
<reference evidence="1 2" key="1">
    <citation type="submission" date="2019-01" db="EMBL/GenBank/DDBJ databases">
        <title>Sequencing of cultivated peanut Arachis hypogaea provides insights into genome evolution and oil improvement.</title>
        <authorList>
            <person name="Chen X."/>
        </authorList>
    </citation>
    <scope>NUCLEOTIDE SEQUENCE [LARGE SCALE GENOMIC DNA]</scope>
    <source>
        <strain evidence="2">cv. Fuhuasheng</strain>
        <tissue evidence="1">Leaves</tissue>
    </source>
</reference>
<evidence type="ECO:0000313" key="2">
    <source>
        <dbReference type="Proteomes" id="UP000289738"/>
    </source>
</evidence>
<dbReference type="Proteomes" id="UP000289738">
    <property type="component" value="Unassembled WGS sequence"/>
</dbReference>